<sequence>MSSLVKKLGLAVGLFFIVSLLAFLWQFPNSLWVQSAWVEQALPKNIKISESSGQIADGVLRLQAKPVQPGRPVPVGDLSWIWQRQDLFKGEAGFNVQWHLQDSSFSAELSHSVMSSELRLDSARGSLSIPTLISVASAFTPFAIQAEGRIHLAELHGLLGFEPKVWPLNLQGKGDVEGLTSMGIALPKITFTLSQAKNREIQVNLQGGENNWRLNGILSITPNGRYNLNVDVTANRAEDLPQWTVMMRKKRRNQAVLKLGGSWL</sequence>
<evidence type="ECO:0000313" key="11">
    <source>
        <dbReference type="EMBL" id="MBF6057968.1"/>
    </source>
</evidence>
<evidence type="ECO:0000256" key="10">
    <source>
        <dbReference type="ARBA" id="ARBA00030772"/>
    </source>
</evidence>
<evidence type="ECO:0000256" key="9">
    <source>
        <dbReference type="ARBA" id="ARBA00023136"/>
    </source>
</evidence>
<evidence type="ECO:0000256" key="8">
    <source>
        <dbReference type="ARBA" id="ARBA00022927"/>
    </source>
</evidence>
<comment type="caution">
    <text evidence="11">The sequence shown here is derived from an EMBL/GenBank/DDBJ whole genome shotgun (WGS) entry which is preliminary data.</text>
</comment>
<evidence type="ECO:0000256" key="1">
    <source>
        <dbReference type="ARBA" id="ARBA00004533"/>
    </source>
</evidence>
<protein>
    <recommendedName>
        <fullName evidence="3">Type II secretion system protein N</fullName>
    </recommendedName>
    <alternativeName>
        <fullName evidence="10">General secretion pathway protein N</fullName>
    </alternativeName>
</protein>
<keyword evidence="4" id="KW-0813">Transport</keyword>
<evidence type="ECO:0000313" key="12">
    <source>
        <dbReference type="Proteomes" id="UP001193680"/>
    </source>
</evidence>
<gene>
    <name evidence="11" type="primary">gspN</name>
    <name evidence="11" type="ORF">H8792_006390</name>
</gene>
<dbReference type="RefSeq" id="WP_185978115.1">
    <property type="nucleotide sequence ID" value="NZ_JACBGI020000009.1"/>
</dbReference>
<dbReference type="InterPro" id="IPR022792">
    <property type="entry name" value="T2SS_protein-GspN"/>
</dbReference>
<keyword evidence="5" id="KW-1003">Cell membrane</keyword>
<keyword evidence="6" id="KW-0997">Cell inner membrane</keyword>
<keyword evidence="8" id="KW-0653">Protein transport</keyword>
<evidence type="ECO:0000256" key="4">
    <source>
        <dbReference type="ARBA" id="ARBA00022448"/>
    </source>
</evidence>
<reference evidence="11 12" key="1">
    <citation type="submission" date="2020-11" db="EMBL/GenBank/DDBJ databases">
        <title>Sulfur oxidizing isolate from Hospital Hole Sinkhole.</title>
        <authorList>
            <person name="Scott K.M."/>
        </authorList>
    </citation>
    <scope>NUCLEOTIDE SEQUENCE [LARGE SCALE GENOMIC DNA]</scope>
    <source>
        <strain evidence="11 12">HH1</strain>
    </source>
</reference>
<accession>A0ABS0BXZ0</accession>
<dbReference type="Proteomes" id="UP001193680">
    <property type="component" value="Unassembled WGS sequence"/>
</dbReference>
<keyword evidence="12" id="KW-1185">Reference proteome</keyword>
<keyword evidence="9" id="KW-0472">Membrane</keyword>
<comment type="similarity">
    <text evidence="2">Belongs to the GSP N family.</text>
</comment>
<evidence type="ECO:0000256" key="3">
    <source>
        <dbReference type="ARBA" id="ARBA00021563"/>
    </source>
</evidence>
<organism evidence="11 12">
    <name type="scientific">Thiomicrorhabdus heinhorstiae</name>
    <dbReference type="NCBI Taxonomy" id="2748010"/>
    <lineage>
        <taxon>Bacteria</taxon>
        <taxon>Pseudomonadati</taxon>
        <taxon>Pseudomonadota</taxon>
        <taxon>Gammaproteobacteria</taxon>
        <taxon>Thiotrichales</taxon>
        <taxon>Piscirickettsiaceae</taxon>
        <taxon>Thiomicrorhabdus</taxon>
    </lineage>
</organism>
<evidence type="ECO:0000256" key="2">
    <source>
        <dbReference type="ARBA" id="ARBA00007208"/>
    </source>
</evidence>
<evidence type="ECO:0000256" key="5">
    <source>
        <dbReference type="ARBA" id="ARBA00022475"/>
    </source>
</evidence>
<name>A0ABS0BXZ0_9GAMM</name>
<evidence type="ECO:0000256" key="7">
    <source>
        <dbReference type="ARBA" id="ARBA00022692"/>
    </source>
</evidence>
<dbReference type="EMBL" id="JACBGI020000009">
    <property type="protein sequence ID" value="MBF6057968.1"/>
    <property type="molecule type" value="Genomic_DNA"/>
</dbReference>
<dbReference type="Pfam" id="PF01203">
    <property type="entry name" value="T2SSN"/>
    <property type="match status" value="1"/>
</dbReference>
<keyword evidence="7" id="KW-0812">Transmembrane</keyword>
<proteinExistence type="inferred from homology"/>
<comment type="subcellular location">
    <subcellularLocation>
        <location evidence="1">Cell inner membrane</location>
    </subcellularLocation>
</comment>
<evidence type="ECO:0000256" key="6">
    <source>
        <dbReference type="ARBA" id="ARBA00022519"/>
    </source>
</evidence>